<dbReference type="InterPro" id="IPR000362">
    <property type="entry name" value="Fumarate_lyase_fam"/>
</dbReference>
<evidence type="ECO:0000256" key="10">
    <source>
        <dbReference type="ARBA" id="ARBA00025996"/>
    </source>
</evidence>
<gene>
    <name evidence="17" type="primary">purB</name>
    <name evidence="17" type="ORF">EIG99_08415</name>
    <name evidence="16" type="ORF">I6J05_05810</name>
</gene>
<organism evidence="17 18">
    <name type="scientific">Staphylococcus condimenti</name>
    <dbReference type="NCBI Taxonomy" id="70255"/>
    <lineage>
        <taxon>Bacteria</taxon>
        <taxon>Bacillati</taxon>
        <taxon>Bacillota</taxon>
        <taxon>Bacilli</taxon>
        <taxon>Bacillales</taxon>
        <taxon>Staphylococcaceae</taxon>
        <taxon>Staphylococcus</taxon>
    </lineage>
</organism>
<dbReference type="GO" id="GO:0070626">
    <property type="term" value="F:(S)-2-(5-amino-1-(5-phospho-D-ribosyl)imidazole-4-carboxamido) succinate lyase (fumarate-forming) activity"/>
    <property type="evidence" value="ECO:0007669"/>
    <property type="project" value="TreeGrafter"/>
</dbReference>
<evidence type="ECO:0000313" key="17">
    <source>
        <dbReference type="EMBL" id="RZI01568.1"/>
    </source>
</evidence>
<dbReference type="NCBIfam" id="TIGR00928">
    <property type="entry name" value="purB"/>
    <property type="match status" value="1"/>
</dbReference>
<evidence type="ECO:0000256" key="14">
    <source>
        <dbReference type="RuleBase" id="RU361172"/>
    </source>
</evidence>
<keyword evidence="7 14" id="KW-0456">Lyase</keyword>
<dbReference type="GO" id="GO:0044208">
    <property type="term" value="P:'de novo' AMP biosynthetic process"/>
    <property type="evidence" value="ECO:0007669"/>
    <property type="project" value="UniProtKB-UniPathway"/>
</dbReference>
<dbReference type="InterPro" id="IPR022761">
    <property type="entry name" value="Fumarate_lyase_N"/>
</dbReference>
<dbReference type="InterPro" id="IPR004769">
    <property type="entry name" value="Pur_lyase"/>
</dbReference>
<dbReference type="GO" id="GO:0005829">
    <property type="term" value="C:cytosol"/>
    <property type="evidence" value="ECO:0007669"/>
    <property type="project" value="TreeGrafter"/>
</dbReference>
<comment type="catalytic activity">
    <reaction evidence="12">
        <text>N(6)-(1,2-dicarboxyethyl)-AMP = fumarate + AMP</text>
        <dbReference type="Rhea" id="RHEA:16853"/>
        <dbReference type="ChEBI" id="CHEBI:29806"/>
        <dbReference type="ChEBI" id="CHEBI:57567"/>
        <dbReference type="ChEBI" id="CHEBI:456215"/>
        <dbReference type="EC" id="4.3.2.2"/>
    </reaction>
    <physiologicalReaction direction="left-to-right" evidence="12">
        <dbReference type="Rhea" id="RHEA:16854"/>
    </physiologicalReaction>
</comment>
<evidence type="ECO:0000256" key="13">
    <source>
        <dbReference type="NCBIfam" id="TIGR00928"/>
    </source>
</evidence>
<dbReference type="EC" id="4.3.2.2" evidence="4 13"/>
<sequence length="432" mass="49724">MIERYSREEMSQIWTDQNRYEAWLEVEILACEAWSKLGFIPEEDVKKIRENARVDVDRAKEIELETRHDVVAFTRQVSETLGEERKWVHYGLTSTDVVDTALSYQIKQANDILEKDIERFIEVLAAKAKKYKYTLMMGRTHGVHAEPTTFGVKMALWYQEMLRNMKRFKAVREEIEVGKMSGAVGTFANIPPEIEAYVTEHLGLGAAPVSTQTLQRDRHAYYIATLALIATSMEKFAVEVRGLQKTETREVEEAFAKGQKGSSAMPHKRNPIGSENITGISRVIRGYITTAYEDVPLWHERDISHSSAERIMLPDVTIALDYAMNRFTNIIDRLTVFEDNMMENINKTFGLIYSQRVLLTLINKGMVREQAYDLVQPKAMESWETKTPFRELLEQDSQITDVLSKEDLDKAFDPKHHLNQVDTIFERAGLAD</sequence>
<comment type="subunit">
    <text evidence="10">Homodimer and homotetramer. Residues from neighboring subunits contribute catalytic and substrate-binding residues to each active site.</text>
</comment>
<comment type="function">
    <text evidence="9">Catalyzes two reactions in de novo purine nucleotide biosynthesis. Catalyzes the breakdown of 5-aminoimidazole- (N-succinylocarboxamide) ribotide (SAICAR or 2-[5-amino-1-(5-phospho-beta-D-ribosyl)imidazole-4-carboxamido]succinate) to 5-aminoimidazole-4-carboxamide ribotide (AICAR or 5-amino-1-(5-phospho-beta-D-ribosyl)imidazole-4-carboxamide) and fumarate, and of adenylosuccinate (ADS or N(6)-(1,2-dicarboxyethyl)-AMP) to adenosine monophosphate (AMP) and fumarate.</text>
</comment>
<accession>A0A143PDS6</accession>
<dbReference type="FunFam" id="1.20.200.10:FF:000008">
    <property type="entry name" value="Adenylosuccinate lyase"/>
    <property type="match status" value="1"/>
</dbReference>
<dbReference type="InterPro" id="IPR024083">
    <property type="entry name" value="Fumarase/histidase_N"/>
</dbReference>
<evidence type="ECO:0000256" key="4">
    <source>
        <dbReference type="ARBA" id="ARBA00012339"/>
    </source>
</evidence>
<protein>
    <recommendedName>
        <fullName evidence="5 13">Adenylosuccinate lyase</fullName>
        <shortName evidence="14">ASL</shortName>
        <ecNumber evidence="4 13">4.3.2.2</ecNumber>
    </recommendedName>
    <alternativeName>
        <fullName evidence="11 14">Adenylosuccinase</fullName>
    </alternativeName>
</protein>
<dbReference type="Pfam" id="PF00206">
    <property type="entry name" value="Lyase_1"/>
    <property type="match status" value="1"/>
</dbReference>
<evidence type="ECO:0000256" key="12">
    <source>
        <dbReference type="ARBA" id="ARBA00049115"/>
    </source>
</evidence>
<dbReference type="FunFam" id="1.10.275.10:FF:000006">
    <property type="entry name" value="Adenylosuccinate lyase"/>
    <property type="match status" value="1"/>
</dbReference>
<comment type="catalytic activity">
    <reaction evidence="8">
        <text>(2S)-2-[5-amino-1-(5-phospho-beta-D-ribosyl)imidazole-4-carboxamido]succinate = 5-amino-1-(5-phospho-beta-D-ribosyl)imidazole-4-carboxamide + fumarate</text>
        <dbReference type="Rhea" id="RHEA:23920"/>
        <dbReference type="ChEBI" id="CHEBI:29806"/>
        <dbReference type="ChEBI" id="CHEBI:58443"/>
        <dbReference type="ChEBI" id="CHEBI:58475"/>
        <dbReference type="EC" id="4.3.2.2"/>
    </reaction>
    <physiologicalReaction direction="left-to-right" evidence="8">
        <dbReference type="Rhea" id="RHEA:23921"/>
    </physiologicalReaction>
</comment>
<evidence type="ECO:0000256" key="5">
    <source>
        <dbReference type="ARBA" id="ARBA00017058"/>
    </source>
</evidence>
<dbReference type="UniPathway" id="UPA00074">
    <property type="reaction ID" value="UER00132"/>
</dbReference>
<dbReference type="SUPFAM" id="SSF48557">
    <property type="entry name" value="L-aspartase-like"/>
    <property type="match status" value="1"/>
</dbReference>
<dbReference type="UniPathway" id="UPA00075">
    <property type="reaction ID" value="UER00336"/>
</dbReference>
<dbReference type="InterPro" id="IPR019468">
    <property type="entry name" value="AdenyloSucc_lyase_C"/>
</dbReference>
<dbReference type="PRINTS" id="PR00145">
    <property type="entry name" value="ARGSUCLYASE"/>
</dbReference>
<evidence type="ECO:0000256" key="1">
    <source>
        <dbReference type="ARBA" id="ARBA00004706"/>
    </source>
</evidence>
<keyword evidence="19" id="KW-1185">Reference proteome</keyword>
<evidence type="ECO:0000256" key="3">
    <source>
        <dbReference type="ARBA" id="ARBA00008273"/>
    </source>
</evidence>
<evidence type="ECO:0000256" key="11">
    <source>
        <dbReference type="ARBA" id="ARBA00030717"/>
    </source>
</evidence>
<dbReference type="Pfam" id="PF10397">
    <property type="entry name" value="ADSL_C"/>
    <property type="match status" value="1"/>
</dbReference>
<reference evidence="16 19" key="2">
    <citation type="submission" date="2021-01" db="EMBL/GenBank/DDBJ databases">
        <title>FDA dAtabase for Regulatory Grade micrObial Sequences (FDA-ARGOS): Supporting development and validation of Infectious Disease Dx tests.</title>
        <authorList>
            <person name="Sproer C."/>
            <person name="Gronow S."/>
            <person name="Severitt S."/>
            <person name="Schroder I."/>
            <person name="Tallon L."/>
            <person name="Sadzewicz L."/>
            <person name="Zhao X."/>
            <person name="Boylan J."/>
            <person name="Ott S."/>
            <person name="Bowen H."/>
            <person name="Vavikolanu K."/>
            <person name="Mehta A."/>
            <person name="Aluvathingal J."/>
            <person name="Nadendla S."/>
            <person name="Lowell S."/>
            <person name="Myers T."/>
            <person name="Yan Y."/>
            <person name="Sichtig H."/>
        </authorList>
    </citation>
    <scope>NUCLEOTIDE SEQUENCE [LARGE SCALE GENOMIC DNA]</scope>
    <source>
        <strain evidence="16 19">FDAARGOS_1148</strain>
    </source>
</reference>
<name>A0A143PDS6_9STAP</name>
<dbReference type="SMART" id="SM00998">
    <property type="entry name" value="ADSL_C"/>
    <property type="match status" value="1"/>
</dbReference>
<dbReference type="GeneID" id="93726211"/>
<dbReference type="InterPro" id="IPR008948">
    <property type="entry name" value="L-Aspartase-like"/>
</dbReference>
<reference evidence="17 18" key="1">
    <citation type="submission" date="2018-11" db="EMBL/GenBank/DDBJ databases">
        <title>Genomic profiling of Staphylococcus species from a Poultry farm system in KwaZulu-Natal, South Africa.</title>
        <authorList>
            <person name="Amoako D.G."/>
            <person name="Somboro A.M."/>
            <person name="Abia A.L.K."/>
            <person name="Bester L.A."/>
            <person name="Essack S.Y."/>
        </authorList>
    </citation>
    <scope>NUCLEOTIDE SEQUENCE [LARGE SCALE GENOMIC DNA]</scope>
    <source>
        <strain evidence="17 18">SA11</strain>
    </source>
</reference>
<dbReference type="InterPro" id="IPR020557">
    <property type="entry name" value="Fumarate_lyase_CS"/>
</dbReference>
<evidence type="ECO:0000256" key="8">
    <source>
        <dbReference type="ARBA" id="ARBA00024477"/>
    </source>
</evidence>
<dbReference type="EMBL" id="RQTE01000155">
    <property type="protein sequence ID" value="RZI01568.1"/>
    <property type="molecule type" value="Genomic_DNA"/>
</dbReference>
<dbReference type="PRINTS" id="PR00149">
    <property type="entry name" value="FUMRATELYASE"/>
</dbReference>
<dbReference type="PANTHER" id="PTHR43172">
    <property type="entry name" value="ADENYLOSUCCINATE LYASE"/>
    <property type="match status" value="1"/>
</dbReference>
<dbReference type="GO" id="GO:0004018">
    <property type="term" value="F:N6-(1,2-dicarboxyethyl)AMP AMP-lyase (fumarate-forming) activity"/>
    <property type="evidence" value="ECO:0007669"/>
    <property type="project" value="UniProtKB-UniRule"/>
</dbReference>
<dbReference type="Gene3D" id="1.20.200.10">
    <property type="entry name" value="Fumarase/aspartase (Central domain)"/>
    <property type="match status" value="1"/>
</dbReference>
<evidence type="ECO:0000256" key="7">
    <source>
        <dbReference type="ARBA" id="ARBA00023239"/>
    </source>
</evidence>
<comment type="pathway">
    <text evidence="1 14">Purine metabolism; IMP biosynthesis via de novo pathway; 5-amino-1-(5-phospho-D-ribosyl)imidazole-4-carboxamide from 5-amino-1-(5-phospho-D-ribosyl)imidazole-4-carboxylate: step 2/2.</text>
</comment>
<evidence type="ECO:0000313" key="18">
    <source>
        <dbReference type="Proteomes" id="UP000293854"/>
    </source>
</evidence>
<evidence type="ECO:0000256" key="2">
    <source>
        <dbReference type="ARBA" id="ARBA00004734"/>
    </source>
</evidence>
<dbReference type="Proteomes" id="UP000595942">
    <property type="component" value="Chromosome"/>
</dbReference>
<dbReference type="Proteomes" id="UP000293854">
    <property type="component" value="Unassembled WGS sequence"/>
</dbReference>
<dbReference type="OrthoDB" id="9768878at2"/>
<evidence type="ECO:0000256" key="6">
    <source>
        <dbReference type="ARBA" id="ARBA00022755"/>
    </source>
</evidence>
<keyword evidence="6 14" id="KW-0658">Purine biosynthesis</keyword>
<dbReference type="GO" id="GO:0006189">
    <property type="term" value="P:'de novo' IMP biosynthetic process"/>
    <property type="evidence" value="ECO:0007669"/>
    <property type="project" value="UniProtKB-UniPathway"/>
</dbReference>
<dbReference type="Gene3D" id="1.10.275.10">
    <property type="entry name" value="Fumarase/aspartase (N-terminal domain)"/>
    <property type="match status" value="1"/>
</dbReference>
<evidence type="ECO:0000313" key="19">
    <source>
        <dbReference type="Proteomes" id="UP000595942"/>
    </source>
</evidence>
<dbReference type="AlphaFoldDB" id="A0A143PDS6"/>
<dbReference type="CDD" id="cd01360">
    <property type="entry name" value="Adenylsuccinate_lyase_1"/>
    <property type="match status" value="1"/>
</dbReference>
<comment type="pathway">
    <text evidence="2 14">Purine metabolism; AMP biosynthesis via de novo pathway; AMP from IMP: step 2/2.</text>
</comment>
<dbReference type="PROSITE" id="PS00163">
    <property type="entry name" value="FUMARATE_LYASES"/>
    <property type="match status" value="1"/>
</dbReference>
<proteinExistence type="inferred from homology"/>
<dbReference type="RefSeq" id="WP_047132832.1">
    <property type="nucleotide sequence ID" value="NZ_CP015114.1"/>
</dbReference>
<evidence type="ECO:0000256" key="9">
    <source>
        <dbReference type="ARBA" id="ARBA00025012"/>
    </source>
</evidence>
<dbReference type="PANTHER" id="PTHR43172:SF1">
    <property type="entry name" value="ADENYLOSUCCINATE LYASE"/>
    <property type="match status" value="1"/>
</dbReference>
<evidence type="ECO:0000313" key="16">
    <source>
        <dbReference type="EMBL" id="QQS83803.1"/>
    </source>
</evidence>
<dbReference type="Gene3D" id="1.10.40.30">
    <property type="entry name" value="Fumarase/aspartase (C-terminal domain)"/>
    <property type="match status" value="1"/>
</dbReference>
<dbReference type="FunFam" id="1.10.40.30:FF:000007">
    <property type="entry name" value="Adenylosuccinate lyase"/>
    <property type="match status" value="1"/>
</dbReference>
<dbReference type="EMBL" id="CP068073">
    <property type="protein sequence ID" value="QQS83803.1"/>
    <property type="molecule type" value="Genomic_DNA"/>
</dbReference>
<comment type="similarity">
    <text evidence="3 14">Belongs to the lyase 1 family. Adenylosuccinate lyase subfamily.</text>
</comment>
<evidence type="ECO:0000259" key="15">
    <source>
        <dbReference type="SMART" id="SM00998"/>
    </source>
</evidence>
<feature type="domain" description="Adenylosuccinate lyase C-terminal" evidence="15">
    <location>
        <begin position="349"/>
        <end position="429"/>
    </location>
</feature>
<dbReference type="KEGG" id="scv:A4G25_12650"/>